<feature type="domain" description="Alanyl-transfer RNA synthetases family profile" evidence="10">
    <location>
        <begin position="70"/>
        <end position="222"/>
    </location>
</feature>
<evidence type="ECO:0000256" key="8">
    <source>
        <dbReference type="ARBA" id="ARBA00022917"/>
    </source>
</evidence>
<dbReference type="EMBL" id="UINC01160814">
    <property type="protein sequence ID" value="SVD59662.1"/>
    <property type="molecule type" value="Genomic_DNA"/>
</dbReference>
<feature type="non-terminal residue" evidence="11">
    <location>
        <position position="222"/>
    </location>
</feature>
<dbReference type="AlphaFoldDB" id="A0A382QVT2"/>
<dbReference type="PANTHER" id="PTHR11777">
    <property type="entry name" value="ALANYL-TRNA SYNTHETASE"/>
    <property type="match status" value="1"/>
</dbReference>
<dbReference type="EC" id="6.1.1.7" evidence="2"/>
<evidence type="ECO:0000256" key="4">
    <source>
        <dbReference type="ARBA" id="ARBA00022598"/>
    </source>
</evidence>
<organism evidence="11">
    <name type="scientific">marine metagenome</name>
    <dbReference type="NCBI Taxonomy" id="408172"/>
    <lineage>
        <taxon>unclassified sequences</taxon>
        <taxon>metagenomes</taxon>
        <taxon>ecological metagenomes</taxon>
    </lineage>
</organism>
<evidence type="ECO:0000313" key="11">
    <source>
        <dbReference type="EMBL" id="SVC89030.1"/>
    </source>
</evidence>
<dbReference type="SUPFAM" id="SSF55681">
    <property type="entry name" value="Class II aaRS and biotin synthetases"/>
    <property type="match status" value="1"/>
</dbReference>
<evidence type="ECO:0000256" key="6">
    <source>
        <dbReference type="ARBA" id="ARBA00022840"/>
    </source>
</evidence>
<keyword evidence="4" id="KW-0436">Ligase</keyword>
<keyword evidence="6" id="KW-0067">ATP-binding</keyword>
<reference evidence="11" key="1">
    <citation type="submission" date="2018-05" db="EMBL/GenBank/DDBJ databases">
        <authorList>
            <person name="Lanie J.A."/>
            <person name="Ng W.-L."/>
            <person name="Kazmierczak K.M."/>
            <person name="Andrzejewski T.M."/>
            <person name="Davidsen T.M."/>
            <person name="Wayne K.J."/>
            <person name="Tettelin H."/>
            <person name="Glass J.I."/>
            <person name="Rusch D."/>
            <person name="Podicherti R."/>
            <person name="Tsui H.-C.T."/>
            <person name="Winkler M.E."/>
        </authorList>
    </citation>
    <scope>NUCLEOTIDE SEQUENCE</scope>
</reference>
<evidence type="ECO:0000256" key="5">
    <source>
        <dbReference type="ARBA" id="ARBA00022741"/>
    </source>
</evidence>
<evidence type="ECO:0000256" key="7">
    <source>
        <dbReference type="ARBA" id="ARBA00022884"/>
    </source>
</evidence>
<evidence type="ECO:0000313" key="12">
    <source>
        <dbReference type="EMBL" id="SVD59662.1"/>
    </source>
</evidence>
<dbReference type="Gene3D" id="3.30.930.10">
    <property type="entry name" value="Bira Bifunctional Protein, Domain 2"/>
    <property type="match status" value="1"/>
</dbReference>
<dbReference type="GO" id="GO:0006419">
    <property type="term" value="P:alanyl-tRNA aminoacylation"/>
    <property type="evidence" value="ECO:0007669"/>
    <property type="project" value="InterPro"/>
</dbReference>
<dbReference type="GO" id="GO:0000049">
    <property type="term" value="F:tRNA binding"/>
    <property type="evidence" value="ECO:0007669"/>
    <property type="project" value="UniProtKB-KW"/>
</dbReference>
<dbReference type="PANTHER" id="PTHR11777:SF9">
    <property type="entry name" value="ALANINE--TRNA LIGASE, CYTOPLASMIC"/>
    <property type="match status" value="1"/>
</dbReference>
<accession>A0A382QVT2</accession>
<keyword evidence="3" id="KW-0820">tRNA-binding</keyword>
<dbReference type="GO" id="GO:0002161">
    <property type="term" value="F:aminoacyl-tRNA deacylase activity"/>
    <property type="evidence" value="ECO:0007669"/>
    <property type="project" value="TreeGrafter"/>
</dbReference>
<gene>
    <name evidence="11" type="ORF">METZ01_LOCUS341884</name>
    <name evidence="12" type="ORF">METZ01_LOCUS412516</name>
</gene>
<keyword evidence="5" id="KW-0547">Nucleotide-binding</keyword>
<dbReference type="PROSITE" id="PS50860">
    <property type="entry name" value="AA_TRNA_LIGASE_II_ALA"/>
    <property type="match status" value="1"/>
</dbReference>
<dbReference type="GO" id="GO:0004813">
    <property type="term" value="F:alanine-tRNA ligase activity"/>
    <property type="evidence" value="ECO:0007669"/>
    <property type="project" value="UniProtKB-EC"/>
</dbReference>
<keyword evidence="9" id="KW-0030">Aminoacyl-tRNA synthetase</keyword>
<evidence type="ECO:0000259" key="10">
    <source>
        <dbReference type="PROSITE" id="PS50860"/>
    </source>
</evidence>
<dbReference type="InterPro" id="IPR018164">
    <property type="entry name" value="Ala-tRNA-synth_IIc_N"/>
</dbReference>
<comment type="similarity">
    <text evidence="1">Belongs to the class-II aminoacyl-tRNA synthetase family.</text>
</comment>
<evidence type="ECO:0000256" key="2">
    <source>
        <dbReference type="ARBA" id="ARBA00013168"/>
    </source>
</evidence>
<keyword evidence="8" id="KW-0648">Protein biosynthesis</keyword>
<dbReference type="InterPro" id="IPR045864">
    <property type="entry name" value="aa-tRNA-synth_II/BPL/LPL"/>
</dbReference>
<evidence type="ECO:0000256" key="1">
    <source>
        <dbReference type="ARBA" id="ARBA00008226"/>
    </source>
</evidence>
<proteinExistence type="inferred from homology"/>
<dbReference type="GO" id="GO:0005524">
    <property type="term" value="F:ATP binding"/>
    <property type="evidence" value="ECO:0007669"/>
    <property type="project" value="UniProtKB-KW"/>
</dbReference>
<evidence type="ECO:0000256" key="3">
    <source>
        <dbReference type="ARBA" id="ARBA00022555"/>
    </source>
</evidence>
<evidence type="ECO:0000256" key="9">
    <source>
        <dbReference type="ARBA" id="ARBA00023146"/>
    </source>
</evidence>
<protein>
    <recommendedName>
        <fullName evidence="2">alanine--tRNA ligase</fullName>
        <ecNumber evidence="2">6.1.1.7</ecNumber>
    </recommendedName>
</protein>
<dbReference type="Pfam" id="PF01411">
    <property type="entry name" value="tRNA-synt_2c"/>
    <property type="match status" value="1"/>
</dbReference>
<dbReference type="InterPro" id="IPR050058">
    <property type="entry name" value="Ala-tRNA_ligase"/>
</dbReference>
<dbReference type="InterPro" id="IPR018165">
    <property type="entry name" value="Ala-tRNA-synth_IIc_core"/>
</dbReference>
<keyword evidence="7" id="KW-0694">RNA-binding</keyword>
<sequence>MDKKEILSKFSTDPERYYKVKLFDDERFERKSCATCKRFYWTIDENRVNCPDHSDDTYSFIGNPPTTKRFDYTQAWKEVESFFVKNGHTSVNRYPVVCRWRDDLYFTIASIVDFQRVMGSKVVFEFPANPLVVPQTCLRFKDLENVGVTGRHFSSFCMIGQHSIPNSNGYWKDECVDLDYRLLTEQFGIDKKEVVFVEDVWEGGGSFGSSLEFFVNGLELGN</sequence>
<name>A0A382QVT2_9ZZZZ</name>
<dbReference type="EMBL" id="UINC01116944">
    <property type="protein sequence ID" value="SVC89030.1"/>
    <property type="molecule type" value="Genomic_DNA"/>
</dbReference>